<reference evidence="2" key="1">
    <citation type="journal article" date="2019" name="Int. J. Syst. Evol. Microbiol.">
        <title>The Global Catalogue of Microorganisms (GCM) 10K type strain sequencing project: providing services to taxonomists for standard genome sequencing and annotation.</title>
        <authorList>
            <consortium name="The Broad Institute Genomics Platform"/>
            <consortium name="The Broad Institute Genome Sequencing Center for Infectious Disease"/>
            <person name="Wu L."/>
            <person name="Ma J."/>
        </authorList>
    </citation>
    <scope>NUCLEOTIDE SEQUENCE [LARGE SCALE GENOMIC DNA]</scope>
    <source>
        <strain evidence="2">CGMCC 1.19062</strain>
    </source>
</reference>
<comment type="caution">
    <text evidence="1">The sequence shown here is derived from an EMBL/GenBank/DDBJ whole genome shotgun (WGS) entry which is preliminary data.</text>
</comment>
<dbReference type="Proteomes" id="UP001597295">
    <property type="component" value="Unassembled WGS sequence"/>
</dbReference>
<protein>
    <recommendedName>
        <fullName evidence="3">Exo-alpha-sialidase</fullName>
    </recommendedName>
</protein>
<dbReference type="SUPFAM" id="SSF89372">
    <property type="entry name" value="Fucose-specific lectin"/>
    <property type="match status" value="1"/>
</dbReference>
<accession>A0ABW5DP51</accession>
<evidence type="ECO:0008006" key="3">
    <source>
        <dbReference type="Google" id="ProtNLM"/>
    </source>
</evidence>
<gene>
    <name evidence="1" type="ORF">ACFSM5_05350</name>
</gene>
<organism evidence="1 2">
    <name type="scientific">Lacibacterium aquatile</name>
    <dbReference type="NCBI Taxonomy" id="1168082"/>
    <lineage>
        <taxon>Bacteria</taxon>
        <taxon>Pseudomonadati</taxon>
        <taxon>Pseudomonadota</taxon>
        <taxon>Alphaproteobacteria</taxon>
        <taxon>Rhodospirillales</taxon>
        <taxon>Rhodospirillaceae</taxon>
    </lineage>
</organism>
<evidence type="ECO:0000313" key="1">
    <source>
        <dbReference type="EMBL" id="MFD2262305.1"/>
    </source>
</evidence>
<dbReference type="EMBL" id="JBHUIP010000003">
    <property type="protein sequence ID" value="MFD2262305.1"/>
    <property type="molecule type" value="Genomic_DNA"/>
</dbReference>
<dbReference type="RefSeq" id="WP_379875232.1">
    <property type="nucleotide sequence ID" value="NZ_JBHUIP010000003.1"/>
</dbReference>
<sequence>MPPETEIECLICMHRGMGDDDQIYWSIGELKPSKGPDPEILVWGKRYSLGRRASSGVSLYRRSGVDFPVGAYADENGRLTFLQSSAKFGRGYEWTASLVGDYGCLGTPTILEFQDRFWIIFRGKDTYLYYAVRGDDGQWAAYPLSTYSEFKSQDGPGAAVVTGSGGTALYALFDSADFNEHYIRCTATTGGAWTSPPQIIQTAKDFNVMRSRSRPSILDWDGLTYVAHSGSDDSQIWTAIVEGQVTAGKGRLVLTRVDISNQPMQTNDGPTLVALKDKLYLFYRDVEEAWTMFAQWQKQDPWNTSPWVNPRYVGDGDERHQGYYEIGVCTARFVPGA</sequence>
<proteinExistence type="predicted"/>
<name>A0ABW5DP51_9PROT</name>
<keyword evidence="2" id="KW-1185">Reference proteome</keyword>
<evidence type="ECO:0000313" key="2">
    <source>
        <dbReference type="Proteomes" id="UP001597295"/>
    </source>
</evidence>